<organism evidence="1 2">
    <name type="scientific">Pseudomonas imrae</name>
    <dbReference type="NCBI Taxonomy" id="2992837"/>
    <lineage>
        <taxon>Bacteria</taxon>
        <taxon>Pseudomonadati</taxon>
        <taxon>Pseudomonadota</taxon>
        <taxon>Gammaproteobacteria</taxon>
        <taxon>Pseudomonadales</taxon>
        <taxon>Pseudomonadaceae</taxon>
        <taxon>Pseudomonas</taxon>
    </lineage>
</organism>
<sequence length="116" mass="12930">MQIIEVKKLDTWPAPTSTDVKDGKLLVSKLNEFFYLTIGFPGMKTGDQIDTTIVIKYDKYSPPVSWHSRFPAEQDNSETFKFPLTLFGGTFDNGTGSITFTAKDQPSAALEFSINP</sequence>
<comment type="caution">
    <text evidence="1">The sequence shown here is derived from an EMBL/GenBank/DDBJ whole genome shotgun (WGS) entry which is preliminary data.</text>
</comment>
<gene>
    <name evidence="1" type="ORF">OOJ96_23240</name>
</gene>
<evidence type="ECO:0000313" key="1">
    <source>
        <dbReference type="EMBL" id="MFO2480300.1"/>
    </source>
</evidence>
<proteinExistence type="predicted"/>
<reference evidence="1" key="1">
    <citation type="submission" date="2022-11" db="EMBL/GenBank/DDBJ databases">
        <title>Draft genome sequences of strains of Pseudomonas imrae sp. nov.</title>
        <authorList>
            <person name="Salva Serra F."/>
            <person name="Nimje P."/>
            <person name="Moore E.R.B."/>
            <person name="Marathe N.P."/>
        </authorList>
    </citation>
    <scope>NUCLEOTIDE SEQUENCE</scope>
    <source>
        <strain evidence="1">15FMM2</strain>
    </source>
</reference>
<dbReference type="EMBL" id="JAPEQY010000022">
    <property type="protein sequence ID" value="MFO2480300.1"/>
    <property type="molecule type" value="Genomic_DNA"/>
</dbReference>
<protein>
    <submittedName>
        <fullName evidence="1">Uncharacterized protein</fullName>
    </submittedName>
</protein>
<accession>A0ACC7PL07</accession>
<keyword evidence="2" id="KW-1185">Reference proteome</keyword>
<evidence type="ECO:0000313" key="2">
    <source>
        <dbReference type="Proteomes" id="UP001637618"/>
    </source>
</evidence>
<dbReference type="Proteomes" id="UP001637618">
    <property type="component" value="Unassembled WGS sequence"/>
</dbReference>
<name>A0ACC7PL07_9PSED</name>